<feature type="transmembrane region" description="Helical" evidence="1">
    <location>
        <begin position="154"/>
        <end position="175"/>
    </location>
</feature>
<keyword evidence="1" id="KW-0812">Transmembrane</keyword>
<accession>A0A650CFV5</accession>
<reference evidence="3 4" key="1">
    <citation type="submission" date="2019-10" db="EMBL/GenBank/DDBJ databases">
        <title>Genome Sequences from Six Type Strain Members of the Archaeal Family Sulfolobaceae: Acidianus ambivalens, Acidianus infernus, Metallosphaera prunae, Stygiolobus azoricus, Sulfolobus metallicus, and Sulfurisphaera ohwakuensis.</title>
        <authorList>
            <person name="Counts J.A."/>
            <person name="Kelly R.M."/>
        </authorList>
    </citation>
    <scope>NUCLEOTIDE SEQUENCE [LARGE SCALE GENOMIC DNA]</scope>
    <source>
        <strain evidence="3 4">TA-1</strain>
    </source>
</reference>
<dbReference type="EMBL" id="JACHFY010000034">
    <property type="protein sequence ID" value="MBB5254983.1"/>
    <property type="molecule type" value="Genomic_DNA"/>
</dbReference>
<gene>
    <name evidence="3" type="ORF">D1869_05055</name>
    <name evidence="2" type="ORF">HNQ62_002758</name>
</gene>
<dbReference type="Proteomes" id="UP000582213">
    <property type="component" value="Unassembled WGS sequence"/>
</dbReference>
<feature type="transmembrane region" description="Helical" evidence="1">
    <location>
        <begin position="239"/>
        <end position="260"/>
    </location>
</feature>
<feature type="transmembrane region" description="Helical" evidence="1">
    <location>
        <begin position="184"/>
        <end position="201"/>
    </location>
</feature>
<feature type="transmembrane region" description="Helical" evidence="1">
    <location>
        <begin position="5"/>
        <end position="21"/>
    </location>
</feature>
<dbReference type="EMBL" id="CP045484">
    <property type="protein sequence ID" value="QGR16626.1"/>
    <property type="molecule type" value="Genomic_DNA"/>
</dbReference>
<evidence type="ECO:0000313" key="2">
    <source>
        <dbReference type="EMBL" id="MBB5254983.1"/>
    </source>
</evidence>
<evidence type="ECO:0000313" key="4">
    <source>
        <dbReference type="Proteomes" id="UP000427373"/>
    </source>
</evidence>
<feature type="transmembrane region" description="Helical" evidence="1">
    <location>
        <begin position="207"/>
        <end position="227"/>
    </location>
</feature>
<feature type="transmembrane region" description="Helical" evidence="1">
    <location>
        <begin position="318"/>
        <end position="339"/>
    </location>
</feature>
<name>A0A650CFV5_SULOH</name>
<organism evidence="3 4">
    <name type="scientific">Sulfurisphaera ohwakuensis</name>
    <dbReference type="NCBI Taxonomy" id="69656"/>
    <lineage>
        <taxon>Archaea</taxon>
        <taxon>Thermoproteota</taxon>
        <taxon>Thermoprotei</taxon>
        <taxon>Sulfolobales</taxon>
        <taxon>Sulfolobaceae</taxon>
        <taxon>Sulfurisphaera</taxon>
    </lineage>
</organism>
<evidence type="ECO:0000313" key="3">
    <source>
        <dbReference type="EMBL" id="QGR16626.1"/>
    </source>
</evidence>
<dbReference type="KEGG" id="soh:D1869_05055"/>
<evidence type="ECO:0000256" key="1">
    <source>
        <dbReference type="SAM" id="Phobius"/>
    </source>
</evidence>
<protein>
    <submittedName>
        <fullName evidence="3">Uncharacterized protein</fullName>
    </submittedName>
</protein>
<proteinExistence type="predicted"/>
<keyword evidence="1" id="KW-0472">Membrane</keyword>
<evidence type="ECO:0000313" key="5">
    <source>
        <dbReference type="Proteomes" id="UP000582213"/>
    </source>
</evidence>
<feature type="transmembrane region" description="Helical" evidence="1">
    <location>
        <begin position="124"/>
        <end position="142"/>
    </location>
</feature>
<dbReference type="RefSeq" id="WP_156014181.1">
    <property type="nucleotide sequence ID" value="NZ_CP045484.1"/>
</dbReference>
<dbReference type="GeneID" id="42800589"/>
<reference evidence="2 5" key="2">
    <citation type="submission" date="2020-08" db="EMBL/GenBank/DDBJ databases">
        <title>Genomic Encyclopedia of Type Strains, Phase IV (KMG-IV): sequencing the most valuable type-strain genomes for metagenomic binning, comparative biology and taxonomic classification.</title>
        <authorList>
            <person name="Goeker M."/>
        </authorList>
    </citation>
    <scope>NUCLEOTIDE SEQUENCE [LARGE SCALE GENOMIC DNA]</scope>
    <source>
        <strain evidence="2 5">DSM 12421</strain>
    </source>
</reference>
<feature type="transmembrane region" description="Helical" evidence="1">
    <location>
        <begin position="295"/>
        <end position="312"/>
    </location>
</feature>
<dbReference type="AlphaFoldDB" id="A0A650CFV5"/>
<dbReference type="OrthoDB" id="37230at2157"/>
<sequence>MKNEIIIFSIIFSTIAPAILATTHLSIYVALPTFLLVLVIAYLTYLLVNVKWDYKGLYAYAQDFHPLIGYIFLASWLGSYYPYTIYTAIYIPYYVLNLDGITAVIISLIVEAIVVVALLTNFYYIFPIIAFSQLALALPFGWKLGLGVTPPIPSLFLDILSSSVIIVCITLSTFIKADKRFSNYILYSVLIGGIMLFYSSFLSPSSLAVYGEAIGNFGLIMAEFLMIKNLLSGLQRENIVKYLAIASIPLVGIGNLNYTLFYNTLIVPSVALLYVSLFLSFLSVFKYFNSLKIKILGSIALLLFIYGEYNVIATSKGYLLYEAIGALILSILIGISVYSKRKHSFNSIRDLGKNF</sequence>
<keyword evidence="1" id="KW-1133">Transmembrane helix</keyword>
<feature type="transmembrane region" description="Helical" evidence="1">
    <location>
        <begin position="27"/>
        <end position="48"/>
    </location>
</feature>
<keyword evidence="4" id="KW-1185">Reference proteome</keyword>
<feature type="transmembrane region" description="Helical" evidence="1">
    <location>
        <begin position="266"/>
        <end position="288"/>
    </location>
</feature>
<dbReference type="Proteomes" id="UP000427373">
    <property type="component" value="Chromosome"/>
</dbReference>